<gene>
    <name evidence="1" type="ORF">SAMN04489809_2092</name>
</gene>
<sequence length="135" mass="14765">MIHELDEQQSYELLATTTVGRIGFVDEGLVQIHPVNFVVSGHELLLRTSPDGHLATLSRESAEVSFEVDYHDPIGGLGWSVLMHGVLSQVPEEDAAGAAARVHPWAGDDRDLPLSFRIERITGRSVRRDARTGGV</sequence>
<proteinExistence type="predicted"/>
<dbReference type="Pfam" id="PF12900">
    <property type="entry name" value="Pyridox_ox_2"/>
    <property type="match status" value="1"/>
</dbReference>
<name>A0A1H1T374_9MICO</name>
<evidence type="ECO:0000313" key="2">
    <source>
        <dbReference type="Proteomes" id="UP000182126"/>
    </source>
</evidence>
<dbReference type="Gene3D" id="2.30.110.10">
    <property type="entry name" value="Electron Transport, Fmn-binding Protein, Chain A"/>
    <property type="match status" value="1"/>
</dbReference>
<dbReference type="Proteomes" id="UP000182126">
    <property type="component" value="Chromosome I"/>
</dbReference>
<accession>A0A1H1T374</accession>
<dbReference type="InterPro" id="IPR024747">
    <property type="entry name" value="Pyridox_Oxase-rel"/>
</dbReference>
<dbReference type="eggNOG" id="COG3467">
    <property type="taxonomic scope" value="Bacteria"/>
</dbReference>
<reference evidence="1 2" key="1">
    <citation type="submission" date="2016-10" db="EMBL/GenBank/DDBJ databases">
        <authorList>
            <person name="de Groot N.N."/>
        </authorList>
    </citation>
    <scope>NUCLEOTIDE SEQUENCE [LARGE SCALE GENOMIC DNA]</scope>
    <source>
        <strain evidence="1 2">DSM 15019</strain>
    </source>
</reference>
<protein>
    <submittedName>
        <fullName evidence="1">Pyridoxamine 5'-phosphate oxidase</fullName>
    </submittedName>
</protein>
<dbReference type="AlphaFoldDB" id="A0A1H1T374"/>
<dbReference type="RefSeq" id="WP_060922018.1">
    <property type="nucleotide sequence ID" value="NZ_CBDRLI010000001.1"/>
</dbReference>
<dbReference type="SUPFAM" id="SSF50475">
    <property type="entry name" value="FMN-binding split barrel"/>
    <property type="match status" value="1"/>
</dbReference>
<organism evidence="1 2">
    <name type="scientific">Microbacterium paraoxydans</name>
    <dbReference type="NCBI Taxonomy" id="199592"/>
    <lineage>
        <taxon>Bacteria</taxon>
        <taxon>Bacillati</taxon>
        <taxon>Actinomycetota</taxon>
        <taxon>Actinomycetes</taxon>
        <taxon>Micrococcales</taxon>
        <taxon>Microbacteriaceae</taxon>
        <taxon>Microbacterium</taxon>
    </lineage>
</organism>
<dbReference type="InterPro" id="IPR012349">
    <property type="entry name" value="Split_barrel_FMN-bd"/>
</dbReference>
<dbReference type="EMBL" id="LT629770">
    <property type="protein sequence ID" value="SDS54436.1"/>
    <property type="molecule type" value="Genomic_DNA"/>
</dbReference>
<dbReference type="GeneID" id="36300952"/>
<evidence type="ECO:0000313" key="1">
    <source>
        <dbReference type="EMBL" id="SDS54436.1"/>
    </source>
</evidence>